<dbReference type="Pfam" id="PF13419">
    <property type="entry name" value="HAD_2"/>
    <property type="match status" value="1"/>
</dbReference>
<comment type="caution">
    <text evidence="1">The sequence shown here is derived from an EMBL/GenBank/DDBJ whole genome shotgun (WGS) entry which is preliminary data.</text>
</comment>
<gene>
    <name evidence="1" type="ORF">ACFQ2I_06150</name>
</gene>
<dbReference type="InterPro" id="IPR023214">
    <property type="entry name" value="HAD_sf"/>
</dbReference>
<dbReference type="SUPFAM" id="SSF56784">
    <property type="entry name" value="HAD-like"/>
    <property type="match status" value="1"/>
</dbReference>
<reference evidence="2" key="1">
    <citation type="journal article" date="2019" name="Int. J. Syst. Evol. Microbiol.">
        <title>The Global Catalogue of Microorganisms (GCM) 10K type strain sequencing project: providing services to taxonomists for standard genome sequencing and annotation.</title>
        <authorList>
            <consortium name="The Broad Institute Genomics Platform"/>
            <consortium name="The Broad Institute Genome Sequencing Center for Infectious Disease"/>
            <person name="Wu L."/>
            <person name="Ma J."/>
        </authorList>
    </citation>
    <scope>NUCLEOTIDE SEQUENCE [LARGE SCALE GENOMIC DNA]</scope>
    <source>
        <strain evidence="2">CCUG 59129</strain>
    </source>
</reference>
<dbReference type="Proteomes" id="UP001596989">
    <property type="component" value="Unassembled WGS sequence"/>
</dbReference>
<keyword evidence="2" id="KW-1185">Reference proteome</keyword>
<dbReference type="PANTHER" id="PTHR43434:SF1">
    <property type="entry name" value="PHOSPHOGLYCOLATE PHOSPHATASE"/>
    <property type="match status" value="1"/>
</dbReference>
<dbReference type="Gene3D" id="3.40.50.1000">
    <property type="entry name" value="HAD superfamily/HAD-like"/>
    <property type="match status" value="1"/>
</dbReference>
<dbReference type="InterPro" id="IPR023198">
    <property type="entry name" value="PGP-like_dom2"/>
</dbReference>
<name>A0ABW3HND3_9BACL</name>
<evidence type="ECO:0000313" key="2">
    <source>
        <dbReference type="Proteomes" id="UP001596989"/>
    </source>
</evidence>
<dbReference type="Gene3D" id="1.10.150.240">
    <property type="entry name" value="Putative phosphatase, domain 2"/>
    <property type="match status" value="1"/>
</dbReference>
<dbReference type="InterPro" id="IPR041492">
    <property type="entry name" value="HAD_2"/>
</dbReference>
<keyword evidence="1" id="KW-0378">Hydrolase</keyword>
<dbReference type="PANTHER" id="PTHR43434">
    <property type="entry name" value="PHOSPHOGLYCOLATE PHOSPHATASE"/>
    <property type="match status" value="1"/>
</dbReference>
<sequence length="245" mass="28591">MTKQQIMFDLDDTLIYCNKYFFYVIEQFADLLTEWFAHTGLVTKEEIRDYQMGRDTALISVSGFKSEHFPQSFIDTYIHFCDLTGRARHKKEQELLWKMGMDVYEHETEPYPYMEETLDKLAEAGHGLHLYTGGESPIQRRKIEAMGLEKYFGSNIYIRQQKNIEALEGILSKGKFQRDHTWMIGNSIRTDVVPALTAGIHAIHMQTKLEWHYNVVGIDVAPKGAFFTLELLKQVPEAIHQYLNR</sequence>
<protein>
    <submittedName>
        <fullName evidence="1">HAD family hydrolase</fullName>
        <ecNumber evidence="1">3.1.3.-</ecNumber>
    </submittedName>
</protein>
<dbReference type="EC" id="3.1.3.-" evidence="1"/>
<dbReference type="InterPro" id="IPR036412">
    <property type="entry name" value="HAD-like_sf"/>
</dbReference>
<evidence type="ECO:0000313" key="1">
    <source>
        <dbReference type="EMBL" id="MFD0958971.1"/>
    </source>
</evidence>
<dbReference type="GO" id="GO:0016787">
    <property type="term" value="F:hydrolase activity"/>
    <property type="evidence" value="ECO:0007669"/>
    <property type="project" value="UniProtKB-KW"/>
</dbReference>
<accession>A0ABW3HND3</accession>
<dbReference type="InterPro" id="IPR050155">
    <property type="entry name" value="HAD-like_hydrolase_sf"/>
</dbReference>
<dbReference type="SFLD" id="SFLDS00003">
    <property type="entry name" value="Haloacid_Dehalogenase"/>
    <property type="match status" value="1"/>
</dbReference>
<dbReference type="EMBL" id="JBHTJZ010000005">
    <property type="protein sequence ID" value="MFD0958971.1"/>
    <property type="molecule type" value="Genomic_DNA"/>
</dbReference>
<dbReference type="RefSeq" id="WP_377562806.1">
    <property type="nucleotide sequence ID" value="NZ_JBHTJZ010000005.1"/>
</dbReference>
<proteinExistence type="predicted"/>
<organism evidence="1 2">
    <name type="scientific">Paenibacillus chungangensis</name>
    <dbReference type="NCBI Taxonomy" id="696535"/>
    <lineage>
        <taxon>Bacteria</taxon>
        <taxon>Bacillati</taxon>
        <taxon>Bacillota</taxon>
        <taxon>Bacilli</taxon>
        <taxon>Bacillales</taxon>
        <taxon>Paenibacillaceae</taxon>
        <taxon>Paenibacillus</taxon>
    </lineage>
</organism>
<dbReference type="SFLD" id="SFLDG01129">
    <property type="entry name" value="C1.5:_HAD__Beta-PGM__Phosphata"/>
    <property type="match status" value="1"/>
</dbReference>